<dbReference type="InterPro" id="IPR003313">
    <property type="entry name" value="AraC-bd"/>
</dbReference>
<dbReference type="InterPro" id="IPR018060">
    <property type="entry name" value="HTH_AraC"/>
</dbReference>
<dbReference type="OrthoDB" id="9813413at2"/>
<evidence type="ECO:0000256" key="3">
    <source>
        <dbReference type="ARBA" id="ARBA00023163"/>
    </source>
</evidence>
<feature type="domain" description="HTH araC/xylS-type" evidence="4">
    <location>
        <begin position="176"/>
        <end position="274"/>
    </location>
</feature>
<dbReference type="SMART" id="SM00342">
    <property type="entry name" value="HTH_ARAC"/>
    <property type="match status" value="1"/>
</dbReference>
<dbReference type="Pfam" id="PF02311">
    <property type="entry name" value="AraC_binding"/>
    <property type="match status" value="1"/>
</dbReference>
<keyword evidence="3" id="KW-0804">Transcription</keyword>
<evidence type="ECO:0000256" key="1">
    <source>
        <dbReference type="ARBA" id="ARBA00023015"/>
    </source>
</evidence>
<dbReference type="PROSITE" id="PS00041">
    <property type="entry name" value="HTH_ARAC_FAMILY_1"/>
    <property type="match status" value="1"/>
</dbReference>
<comment type="caution">
    <text evidence="5">The sequence shown here is derived from an EMBL/GenBank/DDBJ whole genome shotgun (WGS) entry which is preliminary data.</text>
</comment>
<dbReference type="Proteomes" id="UP000255036">
    <property type="component" value="Unassembled WGS sequence"/>
</dbReference>
<dbReference type="InterPro" id="IPR037923">
    <property type="entry name" value="HTH-like"/>
</dbReference>
<dbReference type="InterPro" id="IPR018062">
    <property type="entry name" value="HTH_AraC-typ_CS"/>
</dbReference>
<dbReference type="AlphaFoldDB" id="A0A371ASK5"/>
<keyword evidence="6" id="KW-1185">Reference proteome</keyword>
<name>A0A371ASK5_9FIRM</name>
<dbReference type="Pfam" id="PF12833">
    <property type="entry name" value="HTH_18"/>
    <property type="match status" value="1"/>
</dbReference>
<dbReference type="Gene3D" id="2.60.120.280">
    <property type="entry name" value="Regulatory protein AraC"/>
    <property type="match status" value="1"/>
</dbReference>
<proteinExistence type="predicted"/>
<sequence length="283" mass="33081">MPNHVNYIFPNTNYIDLTLYQYGMESCRSMQSFGPAIRNHYLLHYILSGSGKFHSFKDKHYYLEPGQAFLITPNTVNTYYADEKHPWCYMWIEFDGLKAQEYLNDAGLTEDSPIYKPIKGLESNDLKNHITYLVEHPEASPVQIIGTLYHIMDALIRTSASRNVTTVGNLREFYTREAINFIEQNYNKNISITDIANFCNLNRSYFGKIFKDTMHVTPQDFLIKYRMNRACDYLCNTNYPINTIAQIVGYDNPLHFSRAFKNTYNVSPRDWRRHHGSTTIPSE</sequence>
<dbReference type="PANTHER" id="PTHR43280">
    <property type="entry name" value="ARAC-FAMILY TRANSCRIPTIONAL REGULATOR"/>
    <property type="match status" value="1"/>
</dbReference>
<dbReference type="PANTHER" id="PTHR43280:SF2">
    <property type="entry name" value="HTH-TYPE TRANSCRIPTIONAL REGULATOR EXSA"/>
    <property type="match status" value="1"/>
</dbReference>
<dbReference type="PRINTS" id="PR00032">
    <property type="entry name" value="HTHARAC"/>
</dbReference>
<evidence type="ECO:0000313" key="6">
    <source>
        <dbReference type="Proteomes" id="UP000255036"/>
    </source>
</evidence>
<dbReference type="SUPFAM" id="SSF51215">
    <property type="entry name" value="Regulatory protein AraC"/>
    <property type="match status" value="1"/>
</dbReference>
<dbReference type="RefSeq" id="WP_115482958.1">
    <property type="nucleotide sequence ID" value="NZ_QRCT01000049.1"/>
</dbReference>
<reference evidence="5 6" key="1">
    <citation type="submission" date="2018-07" db="EMBL/GenBank/DDBJ databases">
        <title>Anaerosacharophilus polymeroproducens gen. nov. sp. nov., an anaerobic bacterium isolated from salt field.</title>
        <authorList>
            <person name="Kim W."/>
            <person name="Yang S.-H."/>
            <person name="Oh J."/>
            <person name="Lee J.-H."/>
            <person name="Kwon K.K."/>
        </authorList>
    </citation>
    <scope>NUCLEOTIDE SEQUENCE [LARGE SCALE GENOMIC DNA]</scope>
    <source>
        <strain evidence="5 6">MCWD5</strain>
    </source>
</reference>
<dbReference type="CDD" id="cd06986">
    <property type="entry name" value="cupin_MmsR-like_N"/>
    <property type="match status" value="1"/>
</dbReference>
<gene>
    <name evidence="5" type="ORF">DWV06_14810</name>
</gene>
<keyword evidence="2" id="KW-0238">DNA-binding</keyword>
<protein>
    <submittedName>
        <fullName evidence="5">AraC family transcriptional regulator</fullName>
    </submittedName>
</protein>
<dbReference type="PROSITE" id="PS01124">
    <property type="entry name" value="HTH_ARAC_FAMILY_2"/>
    <property type="match status" value="1"/>
</dbReference>
<evidence type="ECO:0000259" key="4">
    <source>
        <dbReference type="PROSITE" id="PS01124"/>
    </source>
</evidence>
<organism evidence="5 6">
    <name type="scientific">Anaerosacchariphilus polymeriproducens</name>
    <dbReference type="NCBI Taxonomy" id="1812858"/>
    <lineage>
        <taxon>Bacteria</taxon>
        <taxon>Bacillati</taxon>
        <taxon>Bacillota</taxon>
        <taxon>Clostridia</taxon>
        <taxon>Lachnospirales</taxon>
        <taxon>Lachnospiraceae</taxon>
        <taxon>Anaerosacchariphilus</taxon>
    </lineage>
</organism>
<dbReference type="GO" id="GO:0043565">
    <property type="term" value="F:sequence-specific DNA binding"/>
    <property type="evidence" value="ECO:0007669"/>
    <property type="project" value="InterPro"/>
</dbReference>
<keyword evidence="1" id="KW-0805">Transcription regulation</keyword>
<dbReference type="InterPro" id="IPR009057">
    <property type="entry name" value="Homeodomain-like_sf"/>
</dbReference>
<accession>A0A371ASK5</accession>
<dbReference type="SUPFAM" id="SSF46689">
    <property type="entry name" value="Homeodomain-like"/>
    <property type="match status" value="2"/>
</dbReference>
<dbReference type="EMBL" id="QRCT01000049">
    <property type="protein sequence ID" value="RDU22548.1"/>
    <property type="molecule type" value="Genomic_DNA"/>
</dbReference>
<dbReference type="InterPro" id="IPR020449">
    <property type="entry name" value="Tscrpt_reg_AraC-type_HTH"/>
</dbReference>
<dbReference type="GO" id="GO:0003700">
    <property type="term" value="F:DNA-binding transcription factor activity"/>
    <property type="evidence" value="ECO:0007669"/>
    <property type="project" value="InterPro"/>
</dbReference>
<evidence type="ECO:0000256" key="2">
    <source>
        <dbReference type="ARBA" id="ARBA00023125"/>
    </source>
</evidence>
<dbReference type="Gene3D" id="1.10.10.60">
    <property type="entry name" value="Homeodomain-like"/>
    <property type="match status" value="2"/>
</dbReference>
<evidence type="ECO:0000313" key="5">
    <source>
        <dbReference type="EMBL" id="RDU22548.1"/>
    </source>
</evidence>